<protein>
    <submittedName>
        <fullName evidence="1">Uncharacterized protein</fullName>
    </submittedName>
</protein>
<gene>
    <name evidence="1" type="ORF">SAMN06265364_13116</name>
</gene>
<keyword evidence="2" id="KW-1185">Reference proteome</keyword>
<reference evidence="1 2" key="1">
    <citation type="submission" date="2017-06" db="EMBL/GenBank/DDBJ databases">
        <authorList>
            <person name="Varghese N."/>
            <person name="Submissions S."/>
        </authorList>
    </citation>
    <scope>NUCLEOTIDE SEQUENCE [LARGE SCALE GENOMIC DNA]</scope>
    <source>
        <strain evidence="1 2">DSM 26989</strain>
    </source>
</reference>
<evidence type="ECO:0000313" key="2">
    <source>
        <dbReference type="Proteomes" id="UP000198427"/>
    </source>
</evidence>
<dbReference type="Proteomes" id="UP000198427">
    <property type="component" value="Unassembled WGS sequence"/>
</dbReference>
<dbReference type="GeneID" id="94030355"/>
<name>A0A2N9QRF9_9BACT</name>
<sequence>MNKNDFISKLQGVIEQGDDFQVLIYFALNTENGVCLKKADIKRNVLLDIGKGYKNSIQEEINLFTQDNERDLLDLSSRDERMNVVYRYDLPDEEPSFFALMREAYESHDADYFTSSKVFNFDNDKLSDINYFIIEVGTTNNKIVIYRNNYNINLMRQSRGRFYISKSETQFDLVKEDILRLDSQIDALMFDNEFFITNLSYLDNNKEFASIIIGRASEALTHIEELNIVDSIEGMQERLTEISFARRVMRALDSSPITEIPKKDIFDFVRNHDVLKNVLKIENDKIKLPSKKSQDSFIRLLNDDFLYSKLSKRDYESKAKNRIRR</sequence>
<dbReference type="OrthoDB" id="2680217at2"/>
<dbReference type="InterPro" id="IPR032359">
    <property type="entry name" value="KwaB-like"/>
</dbReference>
<dbReference type="EMBL" id="FZNZ01000031">
    <property type="protein sequence ID" value="SNS03529.1"/>
    <property type="molecule type" value="Genomic_DNA"/>
</dbReference>
<dbReference type="NCBIfam" id="NF041623">
    <property type="entry name" value="KwaB"/>
    <property type="match status" value="1"/>
</dbReference>
<dbReference type="AlphaFoldDB" id="A0A2N9QRF9"/>
<dbReference type="KEGG" id="pje:CRM71_13520"/>
<dbReference type="RefSeq" id="WP_089366913.1">
    <property type="nucleotide sequence ID" value="NZ_CP023864.1"/>
</dbReference>
<evidence type="ECO:0000313" key="1">
    <source>
        <dbReference type="EMBL" id="SNS03529.1"/>
    </source>
</evidence>
<accession>A0A2N9QRF9</accession>
<proteinExistence type="predicted"/>
<dbReference type="InterPro" id="IPR048119">
    <property type="entry name" value="KwaB"/>
</dbReference>
<dbReference type="Pfam" id="PF16162">
    <property type="entry name" value="KwaB"/>
    <property type="match status" value="1"/>
</dbReference>
<comment type="caution">
    <text evidence="1">The sequence shown here is derived from an EMBL/GenBank/DDBJ whole genome shotgun (WGS) entry which is preliminary data.</text>
</comment>
<organism evidence="1 2">
    <name type="scientific">Prevotella jejuni</name>
    <dbReference type="NCBI Taxonomy" id="1177574"/>
    <lineage>
        <taxon>Bacteria</taxon>
        <taxon>Pseudomonadati</taxon>
        <taxon>Bacteroidota</taxon>
        <taxon>Bacteroidia</taxon>
        <taxon>Bacteroidales</taxon>
        <taxon>Prevotellaceae</taxon>
        <taxon>Prevotella</taxon>
    </lineage>
</organism>